<dbReference type="PANTHER" id="PTHR30529:SF1">
    <property type="entry name" value="CYTOCHROME B561 HOMOLOG 2"/>
    <property type="match status" value="1"/>
</dbReference>
<evidence type="ECO:0000256" key="13">
    <source>
        <dbReference type="SAM" id="Phobius"/>
    </source>
</evidence>
<keyword evidence="5" id="KW-0349">Heme</keyword>
<evidence type="ECO:0000256" key="10">
    <source>
        <dbReference type="ARBA" id="ARBA00023004"/>
    </source>
</evidence>
<dbReference type="EMBL" id="JAJBZT010000004">
    <property type="protein sequence ID" value="MCB6183578.1"/>
    <property type="molecule type" value="Genomic_DNA"/>
</dbReference>
<evidence type="ECO:0000313" key="16">
    <source>
        <dbReference type="Proteomes" id="UP001165395"/>
    </source>
</evidence>
<evidence type="ECO:0000256" key="3">
    <source>
        <dbReference type="ARBA" id="ARBA00022448"/>
    </source>
</evidence>
<accession>A0ABS8D5U8</accession>
<dbReference type="Gene3D" id="1.20.950.20">
    <property type="entry name" value="Transmembrane di-heme cytochromes, Chain C"/>
    <property type="match status" value="1"/>
</dbReference>
<dbReference type="RefSeq" id="WP_227180360.1">
    <property type="nucleotide sequence ID" value="NZ_JAJBZT010000004.1"/>
</dbReference>
<evidence type="ECO:0000313" key="15">
    <source>
        <dbReference type="EMBL" id="MCB6183578.1"/>
    </source>
</evidence>
<sequence>MKIERYSFSSRALHWLVALFILGAFGLGITMTDMPMSPTKFQTYAYHKWLGITVLALVVIRLINRLFVKVPAAPSHMKPWEVKVANLTHLALYGLMFAVPLIGWLASSAKGFPVVYLKLWTLPDLVSKNEGLGETLQGTHNLLAWTMLILVGLHFVAALKHHFIDRDDVLLRMLPGRK</sequence>
<keyword evidence="8" id="KW-0249">Electron transport</keyword>
<comment type="cofactor">
    <cofactor evidence="1">
        <name>heme b</name>
        <dbReference type="ChEBI" id="CHEBI:60344"/>
    </cofactor>
</comment>
<evidence type="ECO:0000256" key="7">
    <source>
        <dbReference type="ARBA" id="ARBA00022723"/>
    </source>
</evidence>
<evidence type="ECO:0000256" key="8">
    <source>
        <dbReference type="ARBA" id="ARBA00022982"/>
    </source>
</evidence>
<keyword evidence="11 13" id="KW-0472">Membrane</keyword>
<protein>
    <submittedName>
        <fullName evidence="15">Cytochrome b</fullName>
    </submittedName>
</protein>
<keyword evidence="3" id="KW-0813">Transport</keyword>
<evidence type="ECO:0000256" key="12">
    <source>
        <dbReference type="ARBA" id="ARBA00037975"/>
    </source>
</evidence>
<comment type="similarity">
    <text evidence="12">Belongs to the cytochrome b561 family.</text>
</comment>
<dbReference type="InterPro" id="IPR052168">
    <property type="entry name" value="Cytochrome_b561_oxidase"/>
</dbReference>
<keyword evidence="10" id="KW-0408">Iron</keyword>
<evidence type="ECO:0000256" key="1">
    <source>
        <dbReference type="ARBA" id="ARBA00001970"/>
    </source>
</evidence>
<evidence type="ECO:0000256" key="9">
    <source>
        <dbReference type="ARBA" id="ARBA00022989"/>
    </source>
</evidence>
<feature type="transmembrane region" description="Helical" evidence="13">
    <location>
        <begin position="44"/>
        <end position="63"/>
    </location>
</feature>
<feature type="transmembrane region" description="Helical" evidence="13">
    <location>
        <begin position="12"/>
        <end position="32"/>
    </location>
</feature>
<keyword evidence="6 13" id="KW-0812">Transmembrane</keyword>
<keyword evidence="7" id="KW-0479">Metal-binding</keyword>
<evidence type="ECO:0000256" key="11">
    <source>
        <dbReference type="ARBA" id="ARBA00023136"/>
    </source>
</evidence>
<dbReference type="InterPro" id="IPR016174">
    <property type="entry name" value="Di-haem_cyt_TM"/>
</dbReference>
<keyword evidence="16" id="KW-1185">Reference proteome</keyword>
<evidence type="ECO:0000256" key="4">
    <source>
        <dbReference type="ARBA" id="ARBA00022475"/>
    </source>
</evidence>
<organism evidence="15 16">
    <name type="scientific">Leeia speluncae</name>
    <dbReference type="NCBI Taxonomy" id="2884804"/>
    <lineage>
        <taxon>Bacteria</taxon>
        <taxon>Pseudomonadati</taxon>
        <taxon>Pseudomonadota</taxon>
        <taxon>Betaproteobacteria</taxon>
        <taxon>Neisseriales</taxon>
        <taxon>Leeiaceae</taxon>
        <taxon>Leeia</taxon>
    </lineage>
</organism>
<reference evidence="15" key="1">
    <citation type="submission" date="2021-10" db="EMBL/GenBank/DDBJ databases">
        <title>The complete genome sequence of Leeia sp. TBRC 13508.</title>
        <authorList>
            <person name="Charoenyingcharoen P."/>
            <person name="Yukphan P."/>
        </authorList>
    </citation>
    <scope>NUCLEOTIDE SEQUENCE</scope>
    <source>
        <strain evidence="15">TBRC 13508</strain>
    </source>
</reference>
<feature type="transmembrane region" description="Helical" evidence="13">
    <location>
        <begin position="142"/>
        <end position="163"/>
    </location>
</feature>
<name>A0ABS8D5U8_9NEIS</name>
<evidence type="ECO:0000259" key="14">
    <source>
        <dbReference type="Pfam" id="PF01292"/>
    </source>
</evidence>
<comment type="subcellular location">
    <subcellularLocation>
        <location evidence="2">Cell membrane</location>
        <topology evidence="2">Multi-pass membrane protein</topology>
    </subcellularLocation>
</comment>
<evidence type="ECO:0000256" key="6">
    <source>
        <dbReference type="ARBA" id="ARBA00022692"/>
    </source>
</evidence>
<keyword evidence="9 13" id="KW-1133">Transmembrane helix</keyword>
<dbReference type="PANTHER" id="PTHR30529">
    <property type="entry name" value="CYTOCHROME B561"/>
    <property type="match status" value="1"/>
</dbReference>
<proteinExistence type="inferred from homology"/>
<dbReference type="InterPro" id="IPR011577">
    <property type="entry name" value="Cyt_b561_bac/Ni-Hgenase"/>
</dbReference>
<gene>
    <name evidence="15" type="ORF">LIN78_08460</name>
</gene>
<comment type="caution">
    <text evidence="15">The sequence shown here is derived from an EMBL/GenBank/DDBJ whole genome shotgun (WGS) entry which is preliminary data.</text>
</comment>
<keyword evidence="4" id="KW-1003">Cell membrane</keyword>
<feature type="domain" description="Cytochrome b561 bacterial/Ni-hydrogenase" evidence="14">
    <location>
        <begin position="5"/>
        <end position="176"/>
    </location>
</feature>
<dbReference type="Proteomes" id="UP001165395">
    <property type="component" value="Unassembled WGS sequence"/>
</dbReference>
<feature type="transmembrane region" description="Helical" evidence="13">
    <location>
        <begin position="84"/>
        <end position="106"/>
    </location>
</feature>
<dbReference type="Pfam" id="PF01292">
    <property type="entry name" value="Ni_hydr_CYTB"/>
    <property type="match status" value="1"/>
</dbReference>
<evidence type="ECO:0000256" key="2">
    <source>
        <dbReference type="ARBA" id="ARBA00004651"/>
    </source>
</evidence>
<evidence type="ECO:0000256" key="5">
    <source>
        <dbReference type="ARBA" id="ARBA00022617"/>
    </source>
</evidence>
<dbReference type="SUPFAM" id="SSF81342">
    <property type="entry name" value="Transmembrane di-heme cytochromes"/>
    <property type="match status" value="1"/>
</dbReference>